<protein>
    <recommendedName>
        <fullName evidence="3">Reverse transcriptase zinc-binding domain-containing protein</fullName>
    </recommendedName>
</protein>
<keyword evidence="2" id="KW-1185">Reference proteome</keyword>
<proteinExistence type="predicted"/>
<evidence type="ECO:0000313" key="2">
    <source>
        <dbReference type="Proteomes" id="UP001459277"/>
    </source>
</evidence>
<sequence length="370" mass="42918">MTSWPKSLKWHQKSREIWLKEGDRNSRFFHLTTLVRRRRNFISDIKQEDGSWISSGEAIQEYFNANFQSSYQSSRPQIPENLENLIDVCVFVEENVELCRILTREEVKKTIFGIKSLKSPGLDDLPALFYKHYWEIVGDQVTLAVQGFFRHGKLLQKFNNTFIVLIPKKNGACKDCLCINLLRAKYKVRNNWLNHKASGSISLVWKSLKGIKQLIAQGACILIGSGNSVRIWEDPWIPNHPHFRPNLCENASMDGVIVVSQLLDHSKTRWDISKLRSIFDDAMVTSICLIPLPHNVHFDKWIWTKSMSGELSVKSAYWLGRSSNPPPNQDLLKGQIWKTRIHERLKMVLWRVAANCLPTKDQRLRYDANC</sequence>
<evidence type="ECO:0000313" key="1">
    <source>
        <dbReference type="EMBL" id="KAK9997028.1"/>
    </source>
</evidence>
<dbReference type="PANTHER" id="PTHR19446">
    <property type="entry name" value="REVERSE TRANSCRIPTASES"/>
    <property type="match status" value="1"/>
</dbReference>
<organism evidence="1 2">
    <name type="scientific">Lithocarpus litseifolius</name>
    <dbReference type="NCBI Taxonomy" id="425828"/>
    <lineage>
        <taxon>Eukaryota</taxon>
        <taxon>Viridiplantae</taxon>
        <taxon>Streptophyta</taxon>
        <taxon>Embryophyta</taxon>
        <taxon>Tracheophyta</taxon>
        <taxon>Spermatophyta</taxon>
        <taxon>Magnoliopsida</taxon>
        <taxon>eudicotyledons</taxon>
        <taxon>Gunneridae</taxon>
        <taxon>Pentapetalae</taxon>
        <taxon>rosids</taxon>
        <taxon>fabids</taxon>
        <taxon>Fagales</taxon>
        <taxon>Fagaceae</taxon>
        <taxon>Lithocarpus</taxon>
    </lineage>
</organism>
<dbReference type="AlphaFoldDB" id="A0AAW2CG11"/>
<accession>A0AAW2CG11</accession>
<gene>
    <name evidence="1" type="ORF">SO802_021714</name>
</gene>
<name>A0AAW2CG11_9ROSI</name>
<dbReference type="Proteomes" id="UP001459277">
    <property type="component" value="Unassembled WGS sequence"/>
</dbReference>
<evidence type="ECO:0008006" key="3">
    <source>
        <dbReference type="Google" id="ProtNLM"/>
    </source>
</evidence>
<dbReference type="EMBL" id="JAZDWU010000007">
    <property type="protein sequence ID" value="KAK9997028.1"/>
    <property type="molecule type" value="Genomic_DNA"/>
</dbReference>
<comment type="caution">
    <text evidence="1">The sequence shown here is derived from an EMBL/GenBank/DDBJ whole genome shotgun (WGS) entry which is preliminary data.</text>
</comment>
<reference evidence="1 2" key="1">
    <citation type="submission" date="2024-01" db="EMBL/GenBank/DDBJ databases">
        <title>A telomere-to-telomere, gap-free genome of sweet tea (Lithocarpus litseifolius).</title>
        <authorList>
            <person name="Zhou J."/>
        </authorList>
    </citation>
    <scope>NUCLEOTIDE SEQUENCE [LARGE SCALE GENOMIC DNA]</scope>
    <source>
        <strain evidence="1">Zhou-2022a</strain>
        <tissue evidence="1">Leaf</tissue>
    </source>
</reference>